<proteinExistence type="predicted"/>
<dbReference type="InterPro" id="IPR038717">
    <property type="entry name" value="Tc1-like_DDE_dom"/>
</dbReference>
<dbReference type="Pfam" id="PF13358">
    <property type="entry name" value="DDE_3"/>
    <property type="match status" value="1"/>
</dbReference>
<sequence length="621" mass="72042">MSLKCSYEASVEISSLKLDILKTLITYLEKPEPKHFYEEILSKNDQVMAEAAIEINEDDNSSGSEEKFTIHSDHRPLQTIFHSHKGISILATAEYNVDYSIHYKEGKDIASVDALSRFPLLEAEQETAAELHYFLTIHDDPILPTNSKVRVKFKAETAGKSAKSYKELERKYKVDHKTVKKYLESMGITRKVKKTAPSFMTDIGPYTYIVESGDKSQLVHIDNLKQNITTNDVLRNRTIGATDGFKEQDLPVNLETDMDIIQSSTSSATVLLSDIHESLRDIPNLNKPRCPGLQRSKRSIDSSQIRLRYFIVDYPKHQCLVYGLFVVIISRMERGIATPQKLCKIIIQEYAKRKSMRKHSSKFENSKIHSCRCHKEIWRKRQYWYCGKSPERPKLATVRMQRQLVKICKSGQLNTLRKITAQCNQEINKNFSRECCRTWIHKSGLRFYTTKEKPWTFEEWQNIIFRDESKFDISIGATRKRVIRTKNKAFHKDCPKRTVKFPQGIMIWGCIEKLNFDREFIFQQDGASCHTAKTTRQWFQNHNIQILDWPSSSPGLNVTEALWHKMKRCLRNAHRRTLPNLKTKLEEIWSSTTQLDCESLVSSMLARIKAVIKAKGDVTPY</sequence>
<evidence type="ECO:0000313" key="2">
    <source>
        <dbReference type="EMBL" id="KAF2884664.1"/>
    </source>
</evidence>
<gene>
    <name evidence="2" type="ORF">ILUMI_21499</name>
</gene>
<organism evidence="2 3">
    <name type="scientific">Ignelater luminosus</name>
    <name type="common">Cucubano</name>
    <name type="synonym">Pyrophorus luminosus</name>
    <dbReference type="NCBI Taxonomy" id="2038154"/>
    <lineage>
        <taxon>Eukaryota</taxon>
        <taxon>Metazoa</taxon>
        <taxon>Ecdysozoa</taxon>
        <taxon>Arthropoda</taxon>
        <taxon>Hexapoda</taxon>
        <taxon>Insecta</taxon>
        <taxon>Pterygota</taxon>
        <taxon>Neoptera</taxon>
        <taxon>Endopterygota</taxon>
        <taxon>Coleoptera</taxon>
        <taxon>Polyphaga</taxon>
        <taxon>Elateriformia</taxon>
        <taxon>Elateroidea</taxon>
        <taxon>Elateridae</taxon>
        <taxon>Agrypninae</taxon>
        <taxon>Pyrophorini</taxon>
        <taxon>Ignelater</taxon>
    </lineage>
</organism>
<evidence type="ECO:0000259" key="1">
    <source>
        <dbReference type="Pfam" id="PF13358"/>
    </source>
</evidence>
<dbReference type="Gene3D" id="3.30.420.10">
    <property type="entry name" value="Ribonuclease H-like superfamily/Ribonuclease H"/>
    <property type="match status" value="2"/>
</dbReference>
<keyword evidence="3" id="KW-1185">Reference proteome</keyword>
<accession>A0A8K0CCB0</accession>
<dbReference type="Proteomes" id="UP000801492">
    <property type="component" value="Unassembled WGS sequence"/>
</dbReference>
<dbReference type="EMBL" id="VTPC01090144">
    <property type="protein sequence ID" value="KAF2884664.1"/>
    <property type="molecule type" value="Genomic_DNA"/>
</dbReference>
<name>A0A8K0CCB0_IGNLU</name>
<feature type="domain" description="Tc1-like transposase DDE" evidence="1">
    <location>
        <begin position="524"/>
        <end position="575"/>
    </location>
</feature>
<dbReference type="OrthoDB" id="4843387at2759"/>
<dbReference type="AlphaFoldDB" id="A0A8K0CCB0"/>
<reference evidence="2" key="1">
    <citation type="submission" date="2019-08" db="EMBL/GenBank/DDBJ databases">
        <title>The genome of the North American firefly Photinus pyralis.</title>
        <authorList>
            <consortium name="Photinus pyralis genome working group"/>
            <person name="Fallon T.R."/>
            <person name="Sander Lower S.E."/>
            <person name="Weng J.-K."/>
        </authorList>
    </citation>
    <scope>NUCLEOTIDE SEQUENCE</scope>
    <source>
        <strain evidence="2">TRF0915ILg1</strain>
        <tissue evidence="2">Whole body</tissue>
    </source>
</reference>
<comment type="caution">
    <text evidence="2">The sequence shown here is derived from an EMBL/GenBank/DDBJ whole genome shotgun (WGS) entry which is preliminary data.</text>
</comment>
<dbReference type="GO" id="GO:0003676">
    <property type="term" value="F:nucleic acid binding"/>
    <property type="evidence" value="ECO:0007669"/>
    <property type="project" value="InterPro"/>
</dbReference>
<evidence type="ECO:0000313" key="3">
    <source>
        <dbReference type="Proteomes" id="UP000801492"/>
    </source>
</evidence>
<dbReference type="InterPro" id="IPR036397">
    <property type="entry name" value="RNaseH_sf"/>
</dbReference>
<protein>
    <recommendedName>
        <fullName evidence="1">Tc1-like transposase DDE domain-containing protein</fullName>
    </recommendedName>
</protein>